<evidence type="ECO:0000256" key="1">
    <source>
        <dbReference type="ARBA" id="ARBA00004651"/>
    </source>
</evidence>
<evidence type="ECO:0000256" key="10">
    <source>
        <dbReference type="RuleBase" id="RU351113"/>
    </source>
</evidence>
<keyword evidence="4 10" id="KW-0812">Transmembrane</keyword>
<comment type="similarity">
    <text evidence="10">Belongs to the insect chemoreceptor superfamily. Heteromeric odorant receptor channel (TC 1.A.69) family.</text>
</comment>
<proteinExistence type="inferred from homology"/>
<evidence type="ECO:0000256" key="6">
    <source>
        <dbReference type="ARBA" id="ARBA00022989"/>
    </source>
</evidence>
<dbReference type="InterPro" id="IPR004117">
    <property type="entry name" value="7tm6_olfct_rcpt"/>
</dbReference>
<feature type="transmembrane region" description="Helical" evidence="10">
    <location>
        <begin position="318"/>
        <end position="340"/>
    </location>
</feature>
<dbReference type="GO" id="GO:0005886">
    <property type="term" value="C:plasma membrane"/>
    <property type="evidence" value="ECO:0007669"/>
    <property type="project" value="UniProtKB-SubCell"/>
</dbReference>
<keyword evidence="3 10" id="KW-0716">Sensory transduction</keyword>
<evidence type="ECO:0000256" key="7">
    <source>
        <dbReference type="ARBA" id="ARBA00023136"/>
    </source>
</evidence>
<dbReference type="GO" id="GO:0007165">
    <property type="term" value="P:signal transduction"/>
    <property type="evidence" value="ECO:0007669"/>
    <property type="project" value="UniProtKB-KW"/>
</dbReference>
<comment type="caution">
    <text evidence="10">Lacks conserved residue(s) required for the propagation of feature annotation.</text>
</comment>
<reference evidence="11" key="1">
    <citation type="journal article" date="2015" name="PLoS ONE">
        <title>The Peripheral Olfactory Repertoire of the Lightbrown Apple Moth, Epiphyas postvittana.</title>
        <authorList>
            <person name="Corcoran J.A."/>
            <person name="Jordan M.D."/>
            <person name="Thrimawithana A.H."/>
            <person name="Crowhurst R.N."/>
            <person name="Newcomb R.D."/>
        </authorList>
    </citation>
    <scope>NUCLEOTIDE SEQUENCE</scope>
</reference>
<name>A0A0K8TVC9_EPIPO</name>
<evidence type="ECO:0000313" key="11">
    <source>
        <dbReference type="EMBL" id="JAI18030.1"/>
    </source>
</evidence>
<evidence type="ECO:0000256" key="4">
    <source>
        <dbReference type="ARBA" id="ARBA00022692"/>
    </source>
</evidence>
<feature type="transmembrane region" description="Helical" evidence="10">
    <location>
        <begin position="41"/>
        <end position="62"/>
    </location>
</feature>
<organism evidence="11">
    <name type="scientific">Epiphyas postvittana</name>
    <name type="common">Light brown apple moth</name>
    <dbReference type="NCBI Taxonomy" id="65032"/>
    <lineage>
        <taxon>Eukaryota</taxon>
        <taxon>Metazoa</taxon>
        <taxon>Ecdysozoa</taxon>
        <taxon>Arthropoda</taxon>
        <taxon>Hexapoda</taxon>
        <taxon>Insecta</taxon>
        <taxon>Pterygota</taxon>
        <taxon>Neoptera</taxon>
        <taxon>Endopterygota</taxon>
        <taxon>Lepidoptera</taxon>
        <taxon>Glossata</taxon>
        <taxon>Ditrysia</taxon>
        <taxon>Tortricoidea</taxon>
        <taxon>Tortricidae</taxon>
        <taxon>Tortricinae</taxon>
        <taxon>Epiphyas</taxon>
    </lineage>
</organism>
<evidence type="ECO:0000256" key="2">
    <source>
        <dbReference type="ARBA" id="ARBA00022475"/>
    </source>
</evidence>
<keyword evidence="2" id="KW-1003">Cell membrane</keyword>
<keyword evidence="5 10" id="KW-0552">Olfaction</keyword>
<accession>A0A0K8TVC9</accession>
<dbReference type="Pfam" id="PF02949">
    <property type="entry name" value="7tm_6"/>
    <property type="match status" value="1"/>
</dbReference>
<dbReference type="EMBL" id="GCVX01000200">
    <property type="protein sequence ID" value="JAI18030.1"/>
    <property type="molecule type" value="Transcribed_RNA"/>
</dbReference>
<feature type="transmembrane region" description="Helical" evidence="10">
    <location>
        <begin position="68"/>
        <end position="88"/>
    </location>
</feature>
<dbReference type="PANTHER" id="PTHR21137:SF35">
    <property type="entry name" value="ODORANT RECEPTOR 19A-RELATED"/>
    <property type="match status" value="1"/>
</dbReference>
<feature type="transmembrane region" description="Helical" evidence="10">
    <location>
        <begin position="179"/>
        <end position="201"/>
    </location>
</feature>
<dbReference type="GO" id="GO:0005549">
    <property type="term" value="F:odorant binding"/>
    <property type="evidence" value="ECO:0007669"/>
    <property type="project" value="InterPro"/>
</dbReference>
<evidence type="ECO:0000256" key="9">
    <source>
        <dbReference type="ARBA" id="ARBA00023224"/>
    </source>
</evidence>
<keyword evidence="8 10" id="KW-0675">Receptor</keyword>
<dbReference type="AlphaFoldDB" id="A0A0K8TVC9"/>
<keyword evidence="7 10" id="KW-0472">Membrane</keyword>
<sequence length="412" mass="47476">MDALELRYVQRIRFTLGTVGAWPSHVFEDNPSKKWAVLRRYGYTSVLCILCGFGMVAQAMYLKKYKSTLQFINLGHTCLTLLMSCVFCQRTTLPLFRTYRETMKDFFLRFHLSHHKYTSEFSLQTCNRVNRFCEIATIIQHVQLYTAAFLFNTVQHYQNYKSGMFNSDKSNNGTYEHAVAYYLPFDQSTGVGFTVICIYNFYVSFNFSVIFCCHDLVICVIVFHIWGHMHIFEHDLNFFRRPNAVNGVESLKYSCEENIQVALGLKEIVKRYIMIKEFLSNTSEAYSVTLCVYFGFHLVTDCVLLLECSSLDPTALGMYGMTTFVVYQLLIQLSVVFEIISSKGDALIDAVYGLPWECMDISNRRTVLILLQIVQQPLSLKACGMVPVGVQTMLTVIKASFSYFMMLRTFAN</sequence>
<keyword evidence="6 10" id="KW-1133">Transmembrane helix</keyword>
<evidence type="ECO:0000256" key="3">
    <source>
        <dbReference type="ARBA" id="ARBA00022606"/>
    </source>
</evidence>
<protein>
    <recommendedName>
        <fullName evidence="10">Odorant receptor</fullName>
    </recommendedName>
</protein>
<dbReference type="PANTHER" id="PTHR21137">
    <property type="entry name" value="ODORANT RECEPTOR"/>
    <property type="match status" value="1"/>
</dbReference>
<keyword evidence="9 10" id="KW-0807">Transducer</keyword>
<dbReference type="GO" id="GO:0004984">
    <property type="term" value="F:olfactory receptor activity"/>
    <property type="evidence" value="ECO:0007669"/>
    <property type="project" value="InterPro"/>
</dbReference>
<evidence type="ECO:0000256" key="5">
    <source>
        <dbReference type="ARBA" id="ARBA00022725"/>
    </source>
</evidence>
<feature type="transmembrane region" description="Helical" evidence="10">
    <location>
        <begin position="285"/>
        <end position="306"/>
    </location>
</feature>
<evidence type="ECO:0000256" key="8">
    <source>
        <dbReference type="ARBA" id="ARBA00023170"/>
    </source>
</evidence>
<comment type="subcellular location">
    <subcellularLocation>
        <location evidence="1 10">Cell membrane</location>
        <topology evidence="1 10">Multi-pass membrane protein</topology>
    </subcellularLocation>
</comment>